<name>A0A0E9R9M6_ANGAN</name>
<protein>
    <submittedName>
        <fullName evidence="1">Uncharacterized protein</fullName>
    </submittedName>
</protein>
<reference evidence="1" key="1">
    <citation type="submission" date="2014-11" db="EMBL/GenBank/DDBJ databases">
        <authorList>
            <person name="Amaro Gonzalez C."/>
        </authorList>
    </citation>
    <scope>NUCLEOTIDE SEQUENCE</scope>
</reference>
<proteinExistence type="predicted"/>
<reference evidence="1" key="2">
    <citation type="journal article" date="2015" name="Fish Shellfish Immunol.">
        <title>Early steps in the European eel (Anguilla anguilla)-Vibrio vulnificus interaction in the gills: Role of the RtxA13 toxin.</title>
        <authorList>
            <person name="Callol A."/>
            <person name="Pajuelo D."/>
            <person name="Ebbesson L."/>
            <person name="Teles M."/>
            <person name="MacKenzie S."/>
            <person name="Amaro C."/>
        </authorList>
    </citation>
    <scope>NUCLEOTIDE SEQUENCE</scope>
</reference>
<organism evidence="1">
    <name type="scientific">Anguilla anguilla</name>
    <name type="common">European freshwater eel</name>
    <name type="synonym">Muraena anguilla</name>
    <dbReference type="NCBI Taxonomy" id="7936"/>
    <lineage>
        <taxon>Eukaryota</taxon>
        <taxon>Metazoa</taxon>
        <taxon>Chordata</taxon>
        <taxon>Craniata</taxon>
        <taxon>Vertebrata</taxon>
        <taxon>Euteleostomi</taxon>
        <taxon>Actinopterygii</taxon>
        <taxon>Neopterygii</taxon>
        <taxon>Teleostei</taxon>
        <taxon>Anguilliformes</taxon>
        <taxon>Anguillidae</taxon>
        <taxon>Anguilla</taxon>
    </lineage>
</organism>
<dbReference type="EMBL" id="GBXM01082798">
    <property type="protein sequence ID" value="JAH25779.1"/>
    <property type="molecule type" value="Transcribed_RNA"/>
</dbReference>
<evidence type="ECO:0000313" key="1">
    <source>
        <dbReference type="EMBL" id="JAH25779.1"/>
    </source>
</evidence>
<sequence>MSVSVESVCSVCWLVCHALKSSCKREVLITLSHGNIV</sequence>
<accession>A0A0E9R9M6</accession>
<dbReference type="AlphaFoldDB" id="A0A0E9R9M6"/>